<keyword evidence="2" id="KW-1185">Reference proteome</keyword>
<accession>A0AAV5LR22</accession>
<name>A0AAV5LR22_9ROSI</name>
<evidence type="ECO:0000313" key="1">
    <source>
        <dbReference type="EMBL" id="GKV39920.1"/>
    </source>
</evidence>
<dbReference type="Gene3D" id="1.20.1280.50">
    <property type="match status" value="1"/>
</dbReference>
<dbReference type="SUPFAM" id="SSF81383">
    <property type="entry name" value="F-box domain"/>
    <property type="match status" value="1"/>
</dbReference>
<dbReference type="EMBL" id="BPVZ01000137">
    <property type="protein sequence ID" value="GKV39920.1"/>
    <property type="molecule type" value="Genomic_DNA"/>
</dbReference>
<organism evidence="1 2">
    <name type="scientific">Rubroshorea leprosula</name>
    <dbReference type="NCBI Taxonomy" id="152421"/>
    <lineage>
        <taxon>Eukaryota</taxon>
        <taxon>Viridiplantae</taxon>
        <taxon>Streptophyta</taxon>
        <taxon>Embryophyta</taxon>
        <taxon>Tracheophyta</taxon>
        <taxon>Spermatophyta</taxon>
        <taxon>Magnoliopsida</taxon>
        <taxon>eudicotyledons</taxon>
        <taxon>Gunneridae</taxon>
        <taxon>Pentapetalae</taxon>
        <taxon>rosids</taxon>
        <taxon>malvids</taxon>
        <taxon>Malvales</taxon>
        <taxon>Dipterocarpaceae</taxon>
        <taxon>Rubroshorea</taxon>
    </lineage>
</organism>
<proteinExistence type="predicted"/>
<dbReference type="CDD" id="cd22162">
    <property type="entry name" value="F-box_AtSKIP3-like"/>
    <property type="match status" value="1"/>
</dbReference>
<dbReference type="Proteomes" id="UP001054252">
    <property type="component" value="Unassembled WGS sequence"/>
</dbReference>
<comment type="caution">
    <text evidence="1">The sequence shown here is derived from an EMBL/GenBank/DDBJ whole genome shotgun (WGS) entry which is preliminary data.</text>
</comment>
<sequence>MRTGPRGQRFHPETLDFRALPADCFAAIISLTSPLDACRWSLVSPFFNSVASSDAVWVKFCRPTIRIWFPYRASFLP</sequence>
<dbReference type="InterPro" id="IPR036047">
    <property type="entry name" value="F-box-like_dom_sf"/>
</dbReference>
<evidence type="ECO:0000313" key="2">
    <source>
        <dbReference type="Proteomes" id="UP001054252"/>
    </source>
</evidence>
<gene>
    <name evidence="1" type="ORF">SLEP1_g47614</name>
</gene>
<protein>
    <recommendedName>
        <fullName evidence="3">F-box domain-containing protein</fullName>
    </recommendedName>
</protein>
<reference evidence="1 2" key="1">
    <citation type="journal article" date="2021" name="Commun. Biol.">
        <title>The genome of Shorea leprosula (Dipterocarpaceae) highlights the ecological relevance of drought in aseasonal tropical rainforests.</title>
        <authorList>
            <person name="Ng K.K.S."/>
            <person name="Kobayashi M.J."/>
            <person name="Fawcett J.A."/>
            <person name="Hatakeyama M."/>
            <person name="Paape T."/>
            <person name="Ng C.H."/>
            <person name="Ang C.C."/>
            <person name="Tnah L.H."/>
            <person name="Lee C.T."/>
            <person name="Nishiyama T."/>
            <person name="Sese J."/>
            <person name="O'Brien M.J."/>
            <person name="Copetti D."/>
            <person name="Mohd Noor M.I."/>
            <person name="Ong R.C."/>
            <person name="Putra M."/>
            <person name="Sireger I.Z."/>
            <person name="Indrioko S."/>
            <person name="Kosugi Y."/>
            <person name="Izuno A."/>
            <person name="Isagi Y."/>
            <person name="Lee S.L."/>
            <person name="Shimizu K.K."/>
        </authorList>
    </citation>
    <scope>NUCLEOTIDE SEQUENCE [LARGE SCALE GENOMIC DNA]</scope>
    <source>
        <strain evidence="1">214</strain>
    </source>
</reference>
<dbReference type="AlphaFoldDB" id="A0AAV5LR22"/>
<evidence type="ECO:0008006" key="3">
    <source>
        <dbReference type="Google" id="ProtNLM"/>
    </source>
</evidence>